<evidence type="ECO:0000256" key="12">
    <source>
        <dbReference type="SAM" id="Phobius"/>
    </source>
</evidence>
<comment type="similarity">
    <text evidence="2">Belongs to the ZIP transporter (TC 2.A.5) family.</text>
</comment>
<evidence type="ECO:0000256" key="3">
    <source>
        <dbReference type="ARBA" id="ARBA00022475"/>
    </source>
</evidence>
<feature type="transmembrane region" description="Helical" evidence="12">
    <location>
        <begin position="286"/>
        <end position="306"/>
    </location>
</feature>
<evidence type="ECO:0000256" key="4">
    <source>
        <dbReference type="ARBA" id="ARBA00022692"/>
    </source>
</evidence>
<dbReference type="GeneID" id="24126024"/>
<keyword evidence="5" id="KW-0862">Zinc</keyword>
<dbReference type="PANTHER" id="PTHR11040">
    <property type="entry name" value="ZINC/IRON TRANSPORTER"/>
    <property type="match status" value="1"/>
</dbReference>
<feature type="transmembrane region" description="Helical" evidence="12">
    <location>
        <begin position="83"/>
        <end position="101"/>
    </location>
</feature>
<dbReference type="Pfam" id="PF02535">
    <property type="entry name" value="Zip"/>
    <property type="match status" value="1"/>
</dbReference>
<feature type="transmembrane region" description="Helical" evidence="12">
    <location>
        <begin position="258"/>
        <end position="280"/>
    </location>
</feature>
<dbReference type="OMA" id="MIFVVIE"/>
<dbReference type="STRING" id="695850.A0A067CXT0"/>
<keyword evidence="14" id="KW-1185">Reference proteome</keyword>
<evidence type="ECO:0000256" key="2">
    <source>
        <dbReference type="ARBA" id="ARBA00006939"/>
    </source>
</evidence>
<evidence type="ECO:0000313" key="14">
    <source>
        <dbReference type="Proteomes" id="UP000030745"/>
    </source>
</evidence>
<name>A0A067CXT0_SAPPC</name>
<evidence type="ECO:0000256" key="10">
    <source>
        <dbReference type="ARBA" id="ARBA00042973"/>
    </source>
</evidence>
<dbReference type="Proteomes" id="UP000030745">
    <property type="component" value="Unassembled WGS sequence"/>
</dbReference>
<feature type="compositionally biased region" description="Basic and acidic residues" evidence="11">
    <location>
        <begin position="160"/>
        <end position="172"/>
    </location>
</feature>
<feature type="region of interest" description="Disordered" evidence="11">
    <location>
        <begin position="122"/>
        <end position="172"/>
    </location>
</feature>
<evidence type="ECO:0000256" key="6">
    <source>
        <dbReference type="ARBA" id="ARBA00022989"/>
    </source>
</evidence>
<dbReference type="AlphaFoldDB" id="A0A067CXT0"/>
<evidence type="ECO:0000256" key="7">
    <source>
        <dbReference type="ARBA" id="ARBA00023136"/>
    </source>
</evidence>
<dbReference type="InterPro" id="IPR003689">
    <property type="entry name" value="ZIP"/>
</dbReference>
<dbReference type="RefSeq" id="XP_012197500.1">
    <property type="nucleotide sequence ID" value="XM_012342110.1"/>
</dbReference>
<feature type="transmembrane region" description="Helical" evidence="12">
    <location>
        <begin position="318"/>
        <end position="337"/>
    </location>
</feature>
<gene>
    <name evidence="13" type="ORF">SPRG_03530</name>
</gene>
<keyword evidence="4 12" id="KW-0812">Transmembrane</keyword>
<dbReference type="KEGG" id="spar:SPRG_03530"/>
<dbReference type="PANTHER" id="PTHR11040:SF211">
    <property type="entry name" value="ZINC TRANSPORTER ZIP11"/>
    <property type="match status" value="1"/>
</dbReference>
<comment type="subcellular location">
    <subcellularLocation>
        <location evidence="1">Cell membrane</location>
        <topology evidence="1">Multi-pass membrane protein</topology>
    </subcellularLocation>
</comment>
<dbReference type="GO" id="GO:0005886">
    <property type="term" value="C:plasma membrane"/>
    <property type="evidence" value="ECO:0007669"/>
    <property type="project" value="UniProtKB-SubCell"/>
</dbReference>
<reference evidence="13 14" key="1">
    <citation type="journal article" date="2013" name="PLoS Genet.">
        <title>Distinctive expansion of potential virulence genes in the genome of the oomycete fish pathogen Saprolegnia parasitica.</title>
        <authorList>
            <person name="Jiang R.H."/>
            <person name="de Bruijn I."/>
            <person name="Haas B.J."/>
            <person name="Belmonte R."/>
            <person name="Lobach L."/>
            <person name="Christie J."/>
            <person name="van den Ackerveken G."/>
            <person name="Bottin A."/>
            <person name="Bulone V."/>
            <person name="Diaz-Moreno S.M."/>
            <person name="Dumas B."/>
            <person name="Fan L."/>
            <person name="Gaulin E."/>
            <person name="Govers F."/>
            <person name="Grenville-Briggs L.J."/>
            <person name="Horner N.R."/>
            <person name="Levin J.Z."/>
            <person name="Mammella M."/>
            <person name="Meijer H.J."/>
            <person name="Morris P."/>
            <person name="Nusbaum C."/>
            <person name="Oome S."/>
            <person name="Phillips A.J."/>
            <person name="van Rooyen D."/>
            <person name="Rzeszutek E."/>
            <person name="Saraiva M."/>
            <person name="Secombes C.J."/>
            <person name="Seidl M.F."/>
            <person name="Snel B."/>
            <person name="Stassen J.H."/>
            <person name="Sykes S."/>
            <person name="Tripathy S."/>
            <person name="van den Berg H."/>
            <person name="Vega-Arreguin J.C."/>
            <person name="Wawra S."/>
            <person name="Young S.K."/>
            <person name="Zeng Q."/>
            <person name="Dieguez-Uribeondo J."/>
            <person name="Russ C."/>
            <person name="Tyler B.M."/>
            <person name="van West P."/>
        </authorList>
    </citation>
    <scope>NUCLEOTIDE SEQUENCE [LARGE SCALE GENOMIC DNA]</scope>
    <source>
        <strain evidence="13 14">CBS 223.65</strain>
    </source>
</reference>
<keyword evidence="3" id="KW-1003">Cell membrane</keyword>
<keyword evidence="6 12" id="KW-1133">Transmembrane helix</keyword>
<evidence type="ECO:0000313" key="13">
    <source>
        <dbReference type="EMBL" id="KDO31602.1"/>
    </source>
</evidence>
<organism evidence="13 14">
    <name type="scientific">Saprolegnia parasitica (strain CBS 223.65)</name>
    <dbReference type="NCBI Taxonomy" id="695850"/>
    <lineage>
        <taxon>Eukaryota</taxon>
        <taxon>Sar</taxon>
        <taxon>Stramenopiles</taxon>
        <taxon>Oomycota</taxon>
        <taxon>Saprolegniomycetes</taxon>
        <taxon>Saprolegniales</taxon>
        <taxon>Saprolegniaceae</taxon>
        <taxon>Saprolegnia</taxon>
    </lineage>
</organism>
<evidence type="ECO:0000256" key="1">
    <source>
        <dbReference type="ARBA" id="ARBA00004651"/>
    </source>
</evidence>
<protein>
    <recommendedName>
        <fullName evidence="8">Zinc transporter ZIP11</fullName>
    </recommendedName>
    <alternativeName>
        <fullName evidence="9">Solute carrier family 39 member 11</fullName>
    </alternativeName>
    <alternativeName>
        <fullName evidence="10">Zrt- and Irt-like protein 11</fullName>
    </alternativeName>
</protein>
<evidence type="ECO:0000256" key="8">
    <source>
        <dbReference type="ARBA" id="ARBA00040593"/>
    </source>
</evidence>
<feature type="transmembrane region" description="Helical" evidence="12">
    <location>
        <begin position="12"/>
        <end position="32"/>
    </location>
</feature>
<evidence type="ECO:0000256" key="11">
    <source>
        <dbReference type="SAM" id="MobiDB-lite"/>
    </source>
</evidence>
<sequence length="338" mass="35823">MIEGVSPVFQAFLGTLVTWGLTAAGSALVFVLDVENKELSQKILDSMLGFAAGVMLAASYWSLLAPAIEIAEESPLYGPEGRWAFVPAAVGFALGAGSMLLTEHVLPLLGLDTKPESWDKKDDDLKVSAVTPDKTRSTTSDGLRRRKKKSNNDSEDEDEPKTTTSKEDDAGHDDAIQSFVSAKDMSFRRVVLLVIAITMHNFPEGMAVGVGFGSIGHTSSATFGNAVNLAIGIGLQNFPEGLAVSMPLRREGMPPFKAFMWGQLSGLVEPIGGLLGAFAVVYVQPILPYALSFAAGAMIFVVVDDLIPEAHQSGNAKLATIGTIVGFIVMMTMDVALG</sequence>
<accession>A0A067CXT0</accession>
<dbReference type="VEuPathDB" id="FungiDB:SPRG_03530"/>
<dbReference type="GO" id="GO:0005385">
    <property type="term" value="F:zinc ion transmembrane transporter activity"/>
    <property type="evidence" value="ECO:0007669"/>
    <property type="project" value="TreeGrafter"/>
</dbReference>
<evidence type="ECO:0000256" key="5">
    <source>
        <dbReference type="ARBA" id="ARBA00022833"/>
    </source>
</evidence>
<evidence type="ECO:0000256" key="9">
    <source>
        <dbReference type="ARBA" id="ARBA00042540"/>
    </source>
</evidence>
<keyword evidence="7 12" id="KW-0472">Membrane</keyword>
<proteinExistence type="inferred from homology"/>
<dbReference type="EMBL" id="KK583197">
    <property type="protein sequence ID" value="KDO31602.1"/>
    <property type="molecule type" value="Genomic_DNA"/>
</dbReference>
<dbReference type="OrthoDB" id="262547at2759"/>
<feature type="transmembrane region" description="Helical" evidence="12">
    <location>
        <begin position="44"/>
        <end position="63"/>
    </location>
</feature>